<reference evidence="1 2" key="1">
    <citation type="submission" date="2016-10" db="EMBL/GenBank/DDBJ databases">
        <authorList>
            <person name="de Groot N.N."/>
        </authorList>
    </citation>
    <scope>NUCLEOTIDE SEQUENCE [LARGE SCALE GENOMIC DNA]</scope>
    <source>
        <strain evidence="1 2">LMG 27731</strain>
    </source>
</reference>
<accession>A0A1I7EJG8</accession>
<dbReference type="Proteomes" id="UP000198844">
    <property type="component" value="Unassembled WGS sequence"/>
</dbReference>
<organism evidence="1 2">
    <name type="scientific">Paraburkholderia aspalathi</name>
    <dbReference type="NCBI Taxonomy" id="1324617"/>
    <lineage>
        <taxon>Bacteria</taxon>
        <taxon>Pseudomonadati</taxon>
        <taxon>Pseudomonadota</taxon>
        <taxon>Betaproteobacteria</taxon>
        <taxon>Burkholderiales</taxon>
        <taxon>Burkholderiaceae</taxon>
        <taxon>Paraburkholderia</taxon>
    </lineage>
</organism>
<evidence type="ECO:0000313" key="1">
    <source>
        <dbReference type="EMBL" id="SFU24044.1"/>
    </source>
</evidence>
<sequence>MQKREFVRKRSGEVNLPELLDQLELALAGTPARKSVCRALSDLNRRLGSASGKTAARACKWFSQ</sequence>
<gene>
    <name evidence="1" type="ORF">SAMN05192563_1024114</name>
</gene>
<evidence type="ECO:0000313" key="2">
    <source>
        <dbReference type="Proteomes" id="UP000198844"/>
    </source>
</evidence>
<name>A0A1I7EJG8_9BURK</name>
<proteinExistence type="predicted"/>
<protein>
    <submittedName>
        <fullName evidence="1">Uncharacterized protein</fullName>
    </submittedName>
</protein>
<dbReference type="EMBL" id="FPBH01000024">
    <property type="protein sequence ID" value="SFU24044.1"/>
    <property type="molecule type" value="Genomic_DNA"/>
</dbReference>
<dbReference type="AlphaFoldDB" id="A0A1I7EJG8"/>